<dbReference type="STRING" id="692275.M3AUF9"/>
<dbReference type="HOGENOM" id="CLU_025879_5_0_1"/>
<evidence type="ECO:0000256" key="7">
    <source>
        <dbReference type="ARBA" id="ARBA00022737"/>
    </source>
</evidence>
<dbReference type="FunFam" id="3.40.30.10:FF:000154">
    <property type="entry name" value="Protein disulfide-isomerase"/>
    <property type="match status" value="1"/>
</dbReference>
<evidence type="ECO:0000256" key="2">
    <source>
        <dbReference type="ARBA" id="ARBA00002692"/>
    </source>
</evidence>
<keyword evidence="6 15" id="KW-0732">Signal</keyword>
<dbReference type="Pfam" id="PF00085">
    <property type="entry name" value="Thioredoxin"/>
    <property type="match status" value="2"/>
</dbReference>
<evidence type="ECO:0000256" key="12">
    <source>
        <dbReference type="ARBA" id="ARBA00039846"/>
    </source>
</evidence>
<feature type="disulfide bond" description="Redox-active" evidence="13">
    <location>
        <begin position="46"/>
        <end position="49"/>
    </location>
</feature>
<feature type="region of interest" description="Disordered" evidence="16">
    <location>
        <begin position="483"/>
        <end position="502"/>
    </location>
</feature>
<evidence type="ECO:0000256" key="10">
    <source>
        <dbReference type="ARBA" id="ARBA00023235"/>
    </source>
</evidence>
<feature type="signal peptide" evidence="15">
    <location>
        <begin position="1"/>
        <end position="16"/>
    </location>
</feature>
<dbReference type="GO" id="GO:0006457">
    <property type="term" value="P:protein folding"/>
    <property type="evidence" value="ECO:0007669"/>
    <property type="project" value="TreeGrafter"/>
</dbReference>
<dbReference type="PANTHER" id="PTHR18929:SF132">
    <property type="entry name" value="PROTEIN DISULFIDE-ISOMERASE A3"/>
    <property type="match status" value="1"/>
</dbReference>
<name>M3AUF9_SPHMS</name>
<feature type="disulfide bond" description="Redox-active" evidence="13">
    <location>
        <begin position="385"/>
        <end position="388"/>
    </location>
</feature>
<evidence type="ECO:0000313" key="18">
    <source>
        <dbReference type="EMBL" id="EMF09134.1"/>
    </source>
</evidence>
<evidence type="ECO:0000256" key="11">
    <source>
        <dbReference type="ARBA" id="ARBA00023284"/>
    </source>
</evidence>
<sequence length="536" mass="58110">MRYSLGLLGLAAAAAASDVHELTQDTFKDFMTSNDLVLAEFFAPWCGHCKALAPIYEEAATTLAEKSIKLAKVDCTEHADLCKEHGVEGYPTMKVFRGTENVSPYTGARSLQGIVSFMTKQQLPAVSLLTTQAALDEFKTADKVVLVGYFAADDKTSNATFTELAEDLRDDYLFAATNDAALAKAEGVELPAVILYKSFDEGKNTYTEALDKDALITFAKTSATPLIGEVGPETYSDYMASGLPLAYIFSESEEERESLGNDLKTVAEKYKGKINFATIDAKAYGQHASNLNLEPGTWPAFAIHVMDQNLKFPYAEAGDVKKLSAKLIGKFVEDYAAGKLEPSIKSEPIPEKQDGPVTIVVAKNYEEIVMDKDKDVLIEFYAPWCGHCKNLAPKYDELGGLFKSHADQVVIAKVDATANDCPQDVRGFPTIMLFKAGDKSEPMEYNGDRTVEGMAEFIRDNGSHKVDVSEAIAAAAAAAAETESVETEGMPQQAAAATEEAADTVKEKVVEKVKEAGEAVKQVVLDDDEVADHDEL</sequence>
<evidence type="ECO:0000256" key="5">
    <source>
        <dbReference type="ARBA" id="ARBA00012723"/>
    </source>
</evidence>
<evidence type="ECO:0000313" key="19">
    <source>
        <dbReference type="Proteomes" id="UP000016931"/>
    </source>
</evidence>
<feature type="domain" description="Thioredoxin" evidence="17">
    <location>
        <begin position="335"/>
        <end position="463"/>
    </location>
</feature>
<evidence type="ECO:0000256" key="15">
    <source>
        <dbReference type="RuleBase" id="RU361130"/>
    </source>
</evidence>
<organism evidence="18 19">
    <name type="scientific">Sphaerulina musiva (strain SO2202)</name>
    <name type="common">Poplar stem canker fungus</name>
    <name type="synonym">Septoria musiva</name>
    <dbReference type="NCBI Taxonomy" id="692275"/>
    <lineage>
        <taxon>Eukaryota</taxon>
        <taxon>Fungi</taxon>
        <taxon>Dikarya</taxon>
        <taxon>Ascomycota</taxon>
        <taxon>Pezizomycotina</taxon>
        <taxon>Dothideomycetes</taxon>
        <taxon>Dothideomycetidae</taxon>
        <taxon>Mycosphaerellales</taxon>
        <taxon>Mycosphaerellaceae</taxon>
        <taxon>Sphaerulina</taxon>
    </lineage>
</organism>
<dbReference type="NCBIfam" id="TIGR01130">
    <property type="entry name" value="ER_PDI_fam"/>
    <property type="match status" value="1"/>
</dbReference>
<dbReference type="PANTHER" id="PTHR18929">
    <property type="entry name" value="PROTEIN DISULFIDE ISOMERASE"/>
    <property type="match status" value="1"/>
</dbReference>
<keyword evidence="9 13" id="KW-1015">Disulfide bond</keyword>
<dbReference type="GeneID" id="27904283"/>
<dbReference type="EC" id="5.3.4.1" evidence="5 15"/>
<dbReference type="GO" id="GO:0051082">
    <property type="term" value="F:unfolded protein binding"/>
    <property type="evidence" value="ECO:0007669"/>
    <property type="project" value="UniProtKB-ARBA"/>
</dbReference>
<dbReference type="OrthoDB" id="427280at2759"/>
<evidence type="ECO:0000256" key="16">
    <source>
        <dbReference type="SAM" id="MobiDB-lite"/>
    </source>
</evidence>
<dbReference type="PROSITE" id="PS00194">
    <property type="entry name" value="THIOREDOXIN_1"/>
    <property type="match status" value="2"/>
</dbReference>
<keyword evidence="10 15" id="KW-0413">Isomerase</keyword>
<evidence type="ECO:0000256" key="13">
    <source>
        <dbReference type="PIRSR" id="PIRSR605792-51"/>
    </source>
</evidence>
<dbReference type="RefSeq" id="XP_016757255.1">
    <property type="nucleotide sequence ID" value="XM_016907146.1"/>
</dbReference>
<protein>
    <recommendedName>
        <fullName evidence="12 15">Protein disulfide-isomerase</fullName>
        <ecNumber evidence="5 15">5.3.4.1</ecNumber>
    </recommendedName>
</protein>
<accession>M3AUF9</accession>
<dbReference type="GO" id="GO:0003756">
    <property type="term" value="F:protein disulfide isomerase activity"/>
    <property type="evidence" value="ECO:0007669"/>
    <property type="project" value="UniProtKB-EC"/>
</dbReference>
<comment type="function">
    <text evidence="2">Participates in the folding of proteins containing disulfide bonds, may be involved in glycosylation, prolyl hydroxylation and triglyceride transfer.</text>
</comment>
<evidence type="ECO:0000256" key="9">
    <source>
        <dbReference type="ARBA" id="ARBA00023157"/>
    </source>
</evidence>
<comment type="similarity">
    <text evidence="4 14">Belongs to the protein disulfide isomerase family.</text>
</comment>
<dbReference type="SUPFAM" id="SSF52833">
    <property type="entry name" value="Thioredoxin-like"/>
    <property type="match status" value="4"/>
</dbReference>
<reference evidence="18 19" key="1">
    <citation type="journal article" date="2012" name="PLoS Pathog.">
        <title>Diverse lifestyles and strategies of plant pathogenesis encoded in the genomes of eighteen Dothideomycetes fungi.</title>
        <authorList>
            <person name="Ohm R.A."/>
            <person name="Feau N."/>
            <person name="Henrissat B."/>
            <person name="Schoch C.L."/>
            <person name="Horwitz B.A."/>
            <person name="Barry K.W."/>
            <person name="Condon B.J."/>
            <person name="Copeland A.C."/>
            <person name="Dhillon B."/>
            <person name="Glaser F."/>
            <person name="Hesse C.N."/>
            <person name="Kosti I."/>
            <person name="LaButti K."/>
            <person name="Lindquist E.A."/>
            <person name="Lucas S."/>
            <person name="Salamov A.A."/>
            <person name="Bradshaw R.E."/>
            <person name="Ciuffetti L."/>
            <person name="Hamelin R.C."/>
            <person name="Kema G.H.J."/>
            <person name="Lawrence C."/>
            <person name="Scott J.A."/>
            <person name="Spatafora J.W."/>
            <person name="Turgeon B.G."/>
            <person name="de Wit P.J.G.M."/>
            <person name="Zhong S."/>
            <person name="Goodwin S.B."/>
            <person name="Grigoriev I.V."/>
        </authorList>
    </citation>
    <scope>NUCLEOTIDE SEQUENCE [LARGE SCALE GENOMIC DNA]</scope>
    <source>
        <strain evidence="18 19">SO2202</strain>
    </source>
</reference>
<dbReference type="InterPro" id="IPR005788">
    <property type="entry name" value="PDI_thioredoxin-like_dom"/>
</dbReference>
<dbReference type="eggNOG" id="KOG0190">
    <property type="taxonomic scope" value="Eukaryota"/>
</dbReference>
<keyword evidence="11 13" id="KW-0676">Redox-active center</keyword>
<feature type="domain" description="Thioredoxin" evidence="17">
    <location>
        <begin position="5"/>
        <end position="123"/>
    </location>
</feature>
<evidence type="ECO:0000259" key="17">
    <source>
        <dbReference type="PROSITE" id="PS51352"/>
    </source>
</evidence>
<comment type="subcellular location">
    <subcellularLocation>
        <location evidence="3">Endoplasmic reticulum lumen</location>
    </subcellularLocation>
</comment>
<evidence type="ECO:0000256" key="1">
    <source>
        <dbReference type="ARBA" id="ARBA00001182"/>
    </source>
</evidence>
<dbReference type="InterPro" id="IPR013766">
    <property type="entry name" value="Thioredoxin_domain"/>
</dbReference>
<dbReference type="FunFam" id="3.40.30.10:FF:000185">
    <property type="entry name" value="Protein disulfide-isomerase"/>
    <property type="match status" value="1"/>
</dbReference>
<evidence type="ECO:0000256" key="4">
    <source>
        <dbReference type="ARBA" id="ARBA00006347"/>
    </source>
</evidence>
<feature type="chain" id="PRO_5005140284" description="Protein disulfide-isomerase" evidence="15">
    <location>
        <begin position="17"/>
        <end position="536"/>
    </location>
</feature>
<evidence type="ECO:0000256" key="6">
    <source>
        <dbReference type="ARBA" id="ARBA00022729"/>
    </source>
</evidence>
<dbReference type="CDD" id="cd02982">
    <property type="entry name" value="PDI_b'_family"/>
    <property type="match status" value="1"/>
</dbReference>
<dbReference type="GO" id="GO:0015035">
    <property type="term" value="F:protein-disulfide reductase activity"/>
    <property type="evidence" value="ECO:0007669"/>
    <property type="project" value="UniProtKB-ARBA"/>
</dbReference>
<dbReference type="PROSITE" id="PS51352">
    <property type="entry name" value="THIOREDOXIN_2"/>
    <property type="match status" value="2"/>
</dbReference>
<keyword evidence="7" id="KW-0677">Repeat</keyword>
<dbReference type="CDD" id="cd02961">
    <property type="entry name" value="PDI_a_family"/>
    <property type="match status" value="1"/>
</dbReference>
<dbReference type="EMBL" id="KB456270">
    <property type="protein sequence ID" value="EMF09134.1"/>
    <property type="molecule type" value="Genomic_DNA"/>
</dbReference>
<dbReference type="NCBIfam" id="TIGR01126">
    <property type="entry name" value="pdi_dom"/>
    <property type="match status" value="2"/>
</dbReference>
<dbReference type="InterPro" id="IPR017937">
    <property type="entry name" value="Thioredoxin_CS"/>
</dbReference>
<dbReference type="FunFam" id="3.40.30.10:FF:000139">
    <property type="entry name" value="Protein disulfide-isomerase"/>
    <property type="match status" value="1"/>
</dbReference>
<evidence type="ECO:0000256" key="14">
    <source>
        <dbReference type="RuleBase" id="RU004208"/>
    </source>
</evidence>
<dbReference type="CDD" id="cd02981">
    <property type="entry name" value="PDI_b_family"/>
    <property type="match status" value="1"/>
</dbReference>
<keyword evidence="8" id="KW-0256">Endoplasmic reticulum</keyword>
<dbReference type="GO" id="GO:0005788">
    <property type="term" value="C:endoplasmic reticulum lumen"/>
    <property type="evidence" value="ECO:0007669"/>
    <property type="project" value="UniProtKB-SubCell"/>
</dbReference>
<dbReference type="PRINTS" id="PR00421">
    <property type="entry name" value="THIOREDOXIN"/>
</dbReference>
<dbReference type="CDD" id="cd02995">
    <property type="entry name" value="PDI_a_PDI_a'_C"/>
    <property type="match status" value="1"/>
</dbReference>
<keyword evidence="19" id="KW-1185">Reference proteome</keyword>
<dbReference type="Gene3D" id="3.40.30.10">
    <property type="entry name" value="Glutaredoxin"/>
    <property type="match status" value="4"/>
</dbReference>
<proteinExistence type="inferred from homology"/>
<gene>
    <name evidence="18" type="ORF">SEPMUDRAFT_151950</name>
</gene>
<dbReference type="OMA" id="FFGMKKD"/>
<dbReference type="InterPro" id="IPR036249">
    <property type="entry name" value="Thioredoxin-like_sf"/>
</dbReference>
<dbReference type="Proteomes" id="UP000016931">
    <property type="component" value="Unassembled WGS sequence"/>
</dbReference>
<dbReference type="GO" id="GO:0034976">
    <property type="term" value="P:response to endoplasmic reticulum stress"/>
    <property type="evidence" value="ECO:0007669"/>
    <property type="project" value="TreeGrafter"/>
</dbReference>
<comment type="catalytic activity">
    <reaction evidence="1 15">
        <text>Catalyzes the rearrangement of -S-S- bonds in proteins.</text>
        <dbReference type="EC" id="5.3.4.1"/>
    </reaction>
</comment>
<evidence type="ECO:0000256" key="3">
    <source>
        <dbReference type="ARBA" id="ARBA00004319"/>
    </source>
</evidence>
<dbReference type="InterPro" id="IPR005792">
    <property type="entry name" value="Prot_disulphide_isomerase"/>
</dbReference>
<dbReference type="AlphaFoldDB" id="M3AUF9"/>
<dbReference type="Pfam" id="PF13848">
    <property type="entry name" value="Thioredoxin_6"/>
    <property type="match status" value="1"/>
</dbReference>
<dbReference type="FunFam" id="3.40.30.10:FF:000017">
    <property type="entry name" value="Protein disulfide-isomerase A4"/>
    <property type="match status" value="1"/>
</dbReference>
<evidence type="ECO:0000256" key="8">
    <source>
        <dbReference type="ARBA" id="ARBA00022824"/>
    </source>
</evidence>